<dbReference type="PANTHER" id="PTHR11135">
    <property type="entry name" value="HISTONE ACETYLTRANSFERASE-RELATED"/>
    <property type="match status" value="1"/>
</dbReference>
<dbReference type="InterPro" id="IPR023404">
    <property type="entry name" value="rSAM_horseshoe"/>
</dbReference>
<comment type="cofactor">
    <cofactor evidence="1">
        <name>[4Fe-4S] cluster</name>
        <dbReference type="ChEBI" id="CHEBI:49883"/>
    </cofactor>
</comment>
<dbReference type="Gene3D" id="3.80.30.20">
    <property type="entry name" value="tm_1862 like domain"/>
    <property type="match status" value="1"/>
</dbReference>
<gene>
    <name evidence="8" type="ORF">SDC9_31805</name>
</gene>
<keyword evidence="4" id="KW-0479">Metal-binding</keyword>
<evidence type="ECO:0000256" key="2">
    <source>
        <dbReference type="ARBA" id="ARBA00022485"/>
    </source>
</evidence>
<evidence type="ECO:0000256" key="4">
    <source>
        <dbReference type="ARBA" id="ARBA00022723"/>
    </source>
</evidence>
<dbReference type="InterPro" id="IPR005911">
    <property type="entry name" value="YhcC-like"/>
</dbReference>
<dbReference type="NCBIfam" id="TIGR01212">
    <property type="entry name" value="TIGR01212 family radical SAM protein"/>
    <property type="match status" value="1"/>
</dbReference>
<dbReference type="Pfam" id="PF16199">
    <property type="entry name" value="Radical_SAM_C"/>
    <property type="match status" value="1"/>
</dbReference>
<dbReference type="SFLD" id="SFLDG01086">
    <property type="entry name" value="elongater_protein-like"/>
    <property type="match status" value="1"/>
</dbReference>
<keyword evidence="6" id="KW-0411">Iron-sulfur</keyword>
<dbReference type="GO" id="GO:0046872">
    <property type="term" value="F:metal ion binding"/>
    <property type="evidence" value="ECO:0007669"/>
    <property type="project" value="UniProtKB-KW"/>
</dbReference>
<dbReference type="SFLD" id="SFLDS00029">
    <property type="entry name" value="Radical_SAM"/>
    <property type="match status" value="1"/>
</dbReference>
<dbReference type="InterPro" id="IPR058240">
    <property type="entry name" value="rSAM_sf"/>
</dbReference>
<feature type="domain" description="Elp3/MiaA/NifB-like radical SAM core" evidence="7">
    <location>
        <begin position="32"/>
        <end position="262"/>
    </location>
</feature>
<proteinExistence type="predicted"/>
<dbReference type="SFLD" id="SFLDG01091">
    <property type="entry name" value="uncharacterized_CHP01210-like"/>
    <property type="match status" value="1"/>
</dbReference>
<dbReference type="InterPro" id="IPR007197">
    <property type="entry name" value="rSAM"/>
</dbReference>
<dbReference type="InterPro" id="IPR006638">
    <property type="entry name" value="Elp3/MiaA/NifB-like_rSAM"/>
</dbReference>
<sequence>MREENKEYLWKSPRPYNSYSNYFKTIFGSRVQKLSIDAGFTCPNRDGKLSFGGCSFCDNDAFNPSYCQPNKSITQQIDEGIEFHRQRYPKANKYLAYFQPHSNTYATLDVLKMLYSQALQHKNVVGLVIGTRPDCVDEEKLDYIAELSKKYYIMLEFGIESCYDKTLERINRGHNFSQTRWAISQSVERDIKTGGHIIFGLPGETKIQMLEESNILSSLGLTSLKFHQLQLFKNTAIITDYEQNPQDFHLFPFEEYKEFIIDFLEQLNPNIVIERFSGEVPPRYRAHEGWGNIRNEEVVSLIEKRMIERNTYQGRLCR</sequence>
<dbReference type="SMART" id="SM00729">
    <property type="entry name" value="Elp3"/>
    <property type="match status" value="1"/>
</dbReference>
<dbReference type="GO" id="GO:0003824">
    <property type="term" value="F:catalytic activity"/>
    <property type="evidence" value="ECO:0007669"/>
    <property type="project" value="InterPro"/>
</dbReference>
<keyword evidence="2" id="KW-0004">4Fe-4S</keyword>
<dbReference type="PANTHER" id="PTHR11135:SF1">
    <property type="entry name" value="PROTEIN YHCC"/>
    <property type="match status" value="1"/>
</dbReference>
<evidence type="ECO:0000256" key="3">
    <source>
        <dbReference type="ARBA" id="ARBA00022691"/>
    </source>
</evidence>
<evidence type="ECO:0000313" key="8">
    <source>
        <dbReference type="EMBL" id="MPL85831.1"/>
    </source>
</evidence>
<dbReference type="Pfam" id="PF04055">
    <property type="entry name" value="Radical_SAM"/>
    <property type="match status" value="1"/>
</dbReference>
<name>A0A644V3S7_9ZZZZ</name>
<keyword evidence="5" id="KW-0408">Iron</keyword>
<protein>
    <recommendedName>
        <fullName evidence="7">Elp3/MiaA/NifB-like radical SAM core domain-containing protein</fullName>
    </recommendedName>
</protein>
<reference evidence="8" key="1">
    <citation type="submission" date="2019-08" db="EMBL/GenBank/DDBJ databases">
        <authorList>
            <person name="Kucharzyk K."/>
            <person name="Murdoch R.W."/>
            <person name="Higgins S."/>
            <person name="Loffler F."/>
        </authorList>
    </citation>
    <scope>NUCLEOTIDE SEQUENCE</scope>
</reference>
<dbReference type="InterPro" id="IPR032432">
    <property type="entry name" value="Radical_SAM_C"/>
</dbReference>
<dbReference type="AlphaFoldDB" id="A0A644V3S7"/>
<dbReference type="InterPro" id="IPR039661">
    <property type="entry name" value="ELP3"/>
</dbReference>
<evidence type="ECO:0000259" key="7">
    <source>
        <dbReference type="SMART" id="SM00729"/>
    </source>
</evidence>
<evidence type="ECO:0000256" key="6">
    <source>
        <dbReference type="ARBA" id="ARBA00023014"/>
    </source>
</evidence>
<comment type="caution">
    <text evidence="8">The sequence shown here is derived from an EMBL/GenBank/DDBJ whole genome shotgun (WGS) entry which is preliminary data.</text>
</comment>
<evidence type="ECO:0000256" key="1">
    <source>
        <dbReference type="ARBA" id="ARBA00001966"/>
    </source>
</evidence>
<dbReference type="EMBL" id="VSSQ01000212">
    <property type="protein sequence ID" value="MPL85831.1"/>
    <property type="molecule type" value="Genomic_DNA"/>
</dbReference>
<dbReference type="GO" id="GO:0051539">
    <property type="term" value="F:4 iron, 4 sulfur cluster binding"/>
    <property type="evidence" value="ECO:0007669"/>
    <property type="project" value="UniProtKB-KW"/>
</dbReference>
<evidence type="ECO:0000256" key="5">
    <source>
        <dbReference type="ARBA" id="ARBA00023004"/>
    </source>
</evidence>
<accession>A0A644V3S7</accession>
<dbReference type="SUPFAM" id="SSF102114">
    <property type="entry name" value="Radical SAM enzymes"/>
    <property type="match status" value="1"/>
</dbReference>
<organism evidence="8">
    <name type="scientific">bioreactor metagenome</name>
    <dbReference type="NCBI Taxonomy" id="1076179"/>
    <lineage>
        <taxon>unclassified sequences</taxon>
        <taxon>metagenomes</taxon>
        <taxon>ecological metagenomes</taxon>
    </lineage>
</organism>
<keyword evidence="3" id="KW-0949">S-adenosyl-L-methionine</keyword>